<evidence type="ECO:0000256" key="23">
    <source>
        <dbReference type="ARBA" id="ARBA00045495"/>
    </source>
</evidence>
<feature type="region of interest" description="Disordered" evidence="24">
    <location>
        <begin position="747"/>
        <end position="766"/>
    </location>
</feature>
<evidence type="ECO:0000256" key="14">
    <source>
        <dbReference type="ARBA" id="ARBA00022842"/>
    </source>
</evidence>
<feature type="region of interest" description="Disordered" evidence="24">
    <location>
        <begin position="92"/>
        <end position="227"/>
    </location>
</feature>
<keyword evidence="11" id="KW-0677">Repeat</keyword>
<keyword evidence="12" id="KW-0378">Hydrolase</keyword>
<proteinExistence type="inferred from homology"/>
<keyword evidence="14" id="KW-0460">Magnesium</keyword>
<evidence type="ECO:0000256" key="9">
    <source>
        <dbReference type="ARBA" id="ARBA00022722"/>
    </source>
</evidence>
<keyword evidence="7" id="KW-0963">Cytoplasm</keyword>
<comment type="similarity">
    <text evidence="5">Belongs to the CCR4/nocturin family.</text>
</comment>
<dbReference type="FunFam" id="3.60.10.10:FF:000037">
    <property type="entry name" value="Glucose-repressible alcohol dehydrogenase transcriptional effector"/>
    <property type="match status" value="1"/>
</dbReference>
<evidence type="ECO:0000256" key="24">
    <source>
        <dbReference type="SAM" id="MobiDB-lite"/>
    </source>
</evidence>
<evidence type="ECO:0000256" key="6">
    <source>
        <dbReference type="ARBA" id="ARBA00012161"/>
    </source>
</evidence>
<dbReference type="Gene3D" id="3.80.10.10">
    <property type="entry name" value="Ribonuclease Inhibitor"/>
    <property type="match status" value="1"/>
</dbReference>
<evidence type="ECO:0000313" key="27">
    <source>
        <dbReference type="Proteomes" id="UP000800096"/>
    </source>
</evidence>
<dbReference type="InterPro" id="IPR036273">
    <property type="entry name" value="CRAL/TRIO_N_dom_sf"/>
</dbReference>
<dbReference type="Pfam" id="PF03372">
    <property type="entry name" value="Exo_endo_phos"/>
    <property type="match status" value="1"/>
</dbReference>
<dbReference type="GO" id="GO:0005737">
    <property type="term" value="C:cytoplasm"/>
    <property type="evidence" value="ECO:0007669"/>
    <property type="project" value="UniProtKB-SubCell"/>
</dbReference>
<organism evidence="26 27">
    <name type="scientific">Ampelomyces quisqualis</name>
    <name type="common">Powdery mildew agent</name>
    <dbReference type="NCBI Taxonomy" id="50730"/>
    <lineage>
        <taxon>Eukaryota</taxon>
        <taxon>Fungi</taxon>
        <taxon>Dikarya</taxon>
        <taxon>Ascomycota</taxon>
        <taxon>Pezizomycotina</taxon>
        <taxon>Dothideomycetes</taxon>
        <taxon>Pleosporomycetidae</taxon>
        <taxon>Pleosporales</taxon>
        <taxon>Pleosporineae</taxon>
        <taxon>Phaeosphaeriaceae</taxon>
        <taxon>Ampelomyces</taxon>
    </lineage>
</organism>
<feature type="compositionally biased region" description="Basic residues" evidence="24">
    <location>
        <begin position="101"/>
        <end position="110"/>
    </location>
</feature>
<dbReference type="GO" id="GO:0005634">
    <property type="term" value="C:nucleus"/>
    <property type="evidence" value="ECO:0007669"/>
    <property type="project" value="UniProtKB-SubCell"/>
</dbReference>
<dbReference type="PANTHER" id="PTHR45657">
    <property type="entry name" value="CRAL-TRIO DOMAIN-CONTAINING PROTEIN YKL091C-RELATED"/>
    <property type="match status" value="1"/>
</dbReference>
<evidence type="ECO:0000256" key="18">
    <source>
        <dbReference type="ARBA" id="ARBA00023242"/>
    </source>
</evidence>
<keyword evidence="10" id="KW-0479">Metal-binding</keyword>
<evidence type="ECO:0000256" key="20">
    <source>
        <dbReference type="ARBA" id="ARBA00030493"/>
    </source>
</evidence>
<comment type="subcellular location">
    <subcellularLocation>
        <location evidence="4">Cytoplasm</location>
    </subcellularLocation>
    <subcellularLocation>
        <location evidence="3">Nucleus</location>
    </subcellularLocation>
</comment>
<dbReference type="InterPro" id="IPR001611">
    <property type="entry name" value="Leu-rich_rpt"/>
</dbReference>
<dbReference type="SMART" id="SM00369">
    <property type="entry name" value="LRR_TYP"/>
    <property type="match status" value="3"/>
</dbReference>
<protein>
    <recommendedName>
        <fullName evidence="19">CCR4-Not complex 3'-5'-exoribonuclease subunit Ccr4</fullName>
        <ecNumber evidence="6">3.1.13.4</ecNumber>
    </recommendedName>
    <alternativeName>
        <fullName evidence="20">Carbon catabolite repressor protein 4</fullName>
    </alternativeName>
    <alternativeName>
        <fullName evidence="21">Cytoplasmic deadenylase</fullName>
    </alternativeName>
    <alternativeName>
        <fullName evidence="22">Glucose-repressible alcohol dehydrogenase transcriptional effector</fullName>
    </alternativeName>
</protein>
<dbReference type="CDD" id="cd09097">
    <property type="entry name" value="Deadenylase_CCR4"/>
    <property type="match status" value="1"/>
</dbReference>
<evidence type="ECO:0000256" key="2">
    <source>
        <dbReference type="ARBA" id="ARBA00001946"/>
    </source>
</evidence>
<dbReference type="PROSITE" id="PS50191">
    <property type="entry name" value="CRAL_TRIO"/>
    <property type="match status" value="1"/>
</dbReference>
<dbReference type="Gene3D" id="3.60.10.10">
    <property type="entry name" value="Endonuclease/exonuclease/phosphatase"/>
    <property type="match status" value="1"/>
</dbReference>
<keyword evidence="9" id="KW-0540">Nuclease</keyword>
<dbReference type="Gene3D" id="1.10.8.20">
    <property type="entry name" value="N-terminal domain of phosphatidylinositol transfer protein sec14p"/>
    <property type="match status" value="1"/>
</dbReference>
<keyword evidence="17" id="KW-0804">Transcription</keyword>
<evidence type="ECO:0000256" key="19">
    <source>
        <dbReference type="ARBA" id="ARBA00023475"/>
    </source>
</evidence>
<feature type="region of interest" description="Disordered" evidence="24">
    <location>
        <begin position="589"/>
        <end position="609"/>
    </location>
</feature>
<dbReference type="Gene3D" id="3.40.525.10">
    <property type="entry name" value="CRAL-TRIO lipid binding domain"/>
    <property type="match status" value="1"/>
</dbReference>
<comment type="catalytic activity">
    <reaction evidence="1">
        <text>Exonucleolytic cleavage of poly(A) to 5'-AMP.</text>
        <dbReference type="EC" id="3.1.13.4"/>
    </reaction>
</comment>
<evidence type="ECO:0000256" key="5">
    <source>
        <dbReference type="ARBA" id="ARBA00010774"/>
    </source>
</evidence>
<evidence type="ECO:0000256" key="11">
    <source>
        <dbReference type="ARBA" id="ARBA00022737"/>
    </source>
</evidence>
<keyword evidence="18" id="KW-0539">Nucleus</keyword>
<feature type="compositionally biased region" description="Polar residues" evidence="24">
    <location>
        <begin position="193"/>
        <end position="205"/>
    </location>
</feature>
<evidence type="ECO:0000256" key="21">
    <source>
        <dbReference type="ARBA" id="ARBA00031469"/>
    </source>
</evidence>
<reference evidence="26" key="1">
    <citation type="journal article" date="2020" name="Stud. Mycol.">
        <title>101 Dothideomycetes genomes: a test case for predicting lifestyles and emergence of pathogens.</title>
        <authorList>
            <person name="Haridas S."/>
            <person name="Albert R."/>
            <person name="Binder M."/>
            <person name="Bloem J."/>
            <person name="Labutti K."/>
            <person name="Salamov A."/>
            <person name="Andreopoulos B."/>
            <person name="Baker S."/>
            <person name="Barry K."/>
            <person name="Bills G."/>
            <person name="Bluhm B."/>
            <person name="Cannon C."/>
            <person name="Castanera R."/>
            <person name="Culley D."/>
            <person name="Daum C."/>
            <person name="Ezra D."/>
            <person name="Gonzalez J."/>
            <person name="Henrissat B."/>
            <person name="Kuo A."/>
            <person name="Liang C."/>
            <person name="Lipzen A."/>
            <person name="Lutzoni F."/>
            <person name="Magnuson J."/>
            <person name="Mondo S."/>
            <person name="Nolan M."/>
            <person name="Ohm R."/>
            <person name="Pangilinan J."/>
            <person name="Park H.-J."/>
            <person name="Ramirez L."/>
            <person name="Alfaro M."/>
            <person name="Sun H."/>
            <person name="Tritt A."/>
            <person name="Yoshinaga Y."/>
            <person name="Zwiers L.-H."/>
            <person name="Turgeon B."/>
            <person name="Goodwin S."/>
            <person name="Spatafora J."/>
            <person name="Crous P."/>
            <person name="Grigoriev I."/>
        </authorList>
    </citation>
    <scope>NUCLEOTIDE SEQUENCE</scope>
    <source>
        <strain evidence="26">HMLAC05119</strain>
    </source>
</reference>
<dbReference type="InterPro" id="IPR036865">
    <property type="entry name" value="CRAL-TRIO_dom_sf"/>
</dbReference>
<dbReference type="EC" id="3.1.13.4" evidence="6"/>
<feature type="compositionally biased region" description="Low complexity" evidence="24">
    <location>
        <begin position="1145"/>
        <end position="1172"/>
    </location>
</feature>
<feature type="compositionally biased region" description="Polar residues" evidence="24">
    <location>
        <begin position="18"/>
        <end position="37"/>
    </location>
</feature>
<dbReference type="InterPro" id="IPR032675">
    <property type="entry name" value="LRR_dom_sf"/>
</dbReference>
<evidence type="ECO:0000313" key="26">
    <source>
        <dbReference type="EMBL" id="KAF1920309.1"/>
    </source>
</evidence>
<evidence type="ECO:0000256" key="10">
    <source>
        <dbReference type="ARBA" id="ARBA00022723"/>
    </source>
</evidence>
<dbReference type="SMART" id="SM00516">
    <property type="entry name" value="SEC14"/>
    <property type="match status" value="1"/>
</dbReference>
<dbReference type="Proteomes" id="UP000800096">
    <property type="component" value="Unassembled WGS sequence"/>
</dbReference>
<evidence type="ECO:0000259" key="25">
    <source>
        <dbReference type="PROSITE" id="PS50191"/>
    </source>
</evidence>
<evidence type="ECO:0000256" key="17">
    <source>
        <dbReference type="ARBA" id="ARBA00023163"/>
    </source>
</evidence>
<dbReference type="PANTHER" id="PTHR45657:SF1">
    <property type="entry name" value="CRAL-TRIO DOMAIN-CONTAINING PROTEIN YKL091C-RELATED"/>
    <property type="match status" value="1"/>
</dbReference>
<dbReference type="InterPro" id="IPR011074">
    <property type="entry name" value="CRAL/TRIO_N_dom"/>
</dbReference>
<dbReference type="Pfam" id="PF00650">
    <property type="entry name" value="CRAL_TRIO"/>
    <property type="match status" value="1"/>
</dbReference>
<dbReference type="GO" id="GO:0003723">
    <property type="term" value="F:RNA binding"/>
    <property type="evidence" value="ECO:0007669"/>
    <property type="project" value="UniProtKB-KW"/>
</dbReference>
<comment type="function">
    <text evidence="23">Acts as a catalytic component of the CCR4-NOT core complex, which in the nucleus seems to be a general transcription factor, and in the cytoplasm the major mRNA deadenylase involved in mRNA turnover. Ccr4 has 3'-5' RNase activity with a strong preference for polyadenylated substrates and also low exonuclease activity towards single-stranded DNA.</text>
</comment>
<dbReference type="SUPFAM" id="SSF56219">
    <property type="entry name" value="DNase I-like"/>
    <property type="match status" value="1"/>
</dbReference>
<dbReference type="InterPro" id="IPR036691">
    <property type="entry name" value="Endo/exonu/phosph_ase_sf"/>
</dbReference>
<dbReference type="SUPFAM" id="SSF52058">
    <property type="entry name" value="L domain-like"/>
    <property type="match status" value="1"/>
</dbReference>
<evidence type="ECO:0000256" key="1">
    <source>
        <dbReference type="ARBA" id="ARBA00001663"/>
    </source>
</evidence>
<dbReference type="EMBL" id="ML979132">
    <property type="protein sequence ID" value="KAF1920309.1"/>
    <property type="molecule type" value="Genomic_DNA"/>
</dbReference>
<keyword evidence="13" id="KW-0269">Exonuclease</keyword>
<feature type="compositionally biased region" description="Low complexity" evidence="24">
    <location>
        <begin position="49"/>
        <end position="59"/>
    </location>
</feature>
<feature type="region of interest" description="Disordered" evidence="24">
    <location>
        <begin position="18"/>
        <end position="61"/>
    </location>
</feature>
<name>A0A6A5QYE6_AMPQU</name>
<keyword evidence="27" id="KW-1185">Reference proteome</keyword>
<dbReference type="InterPro" id="IPR003591">
    <property type="entry name" value="Leu-rich_rpt_typical-subtyp"/>
</dbReference>
<dbReference type="OrthoDB" id="428734at2759"/>
<dbReference type="CDD" id="cd00170">
    <property type="entry name" value="SEC14"/>
    <property type="match status" value="1"/>
</dbReference>
<evidence type="ECO:0000256" key="22">
    <source>
        <dbReference type="ARBA" id="ARBA00033317"/>
    </source>
</evidence>
<evidence type="ECO:0000256" key="16">
    <source>
        <dbReference type="ARBA" id="ARBA00023015"/>
    </source>
</evidence>
<evidence type="ECO:0000256" key="12">
    <source>
        <dbReference type="ARBA" id="ARBA00022801"/>
    </source>
</evidence>
<dbReference type="Pfam" id="PF03765">
    <property type="entry name" value="CRAL_TRIO_N"/>
    <property type="match status" value="1"/>
</dbReference>
<dbReference type="SMART" id="SM01100">
    <property type="entry name" value="CRAL_TRIO_N"/>
    <property type="match status" value="1"/>
</dbReference>
<keyword evidence="8" id="KW-0433">Leucine-rich repeat</keyword>
<evidence type="ECO:0000256" key="8">
    <source>
        <dbReference type="ARBA" id="ARBA00022614"/>
    </source>
</evidence>
<keyword evidence="15" id="KW-0694">RNA-binding</keyword>
<feature type="compositionally biased region" description="Basic and acidic residues" evidence="24">
    <location>
        <begin position="207"/>
        <end position="226"/>
    </location>
</feature>
<evidence type="ECO:0000256" key="15">
    <source>
        <dbReference type="ARBA" id="ARBA00022884"/>
    </source>
</evidence>
<evidence type="ECO:0000256" key="13">
    <source>
        <dbReference type="ARBA" id="ARBA00022839"/>
    </source>
</evidence>
<feature type="domain" description="CRAL-TRIO" evidence="25">
    <location>
        <begin position="931"/>
        <end position="1104"/>
    </location>
</feature>
<dbReference type="AlphaFoldDB" id="A0A6A5QYE6"/>
<dbReference type="FunFam" id="3.80.10.10:FF:000447">
    <property type="entry name" value="Glucose-repressible alcohol dehydrogenase transcriptional effector"/>
    <property type="match status" value="1"/>
</dbReference>
<dbReference type="GO" id="GO:0004535">
    <property type="term" value="F:poly(A)-specific ribonuclease activity"/>
    <property type="evidence" value="ECO:0007669"/>
    <property type="project" value="UniProtKB-EC"/>
</dbReference>
<dbReference type="SUPFAM" id="SSF46938">
    <property type="entry name" value="CRAL/TRIO N-terminal domain"/>
    <property type="match status" value="1"/>
</dbReference>
<sequence>MADYSAYQRGAGQAFYSQHSQNIRNIPSRVRSPTTAAGRTPFPNPDTPSPSRSPGRNSPQQFAMFNQAHGHQGHNAMMNGRAGHQYGMQMSLGKPFQHNQNHQHHGHGHQQHQEHTSSTHGGQYNHQHNISSGGMSNAQPHFAPNHLQNGTPNSVHSGLNKSTSEHYQEQQRAAQMARDMVQSHSHARIHPSVSKSIVGATTSGMQKEPDKEERNRPGAPRAEDGKNNLPWTILDFGGQNLKVITPTLFNHYSFLTKLYLNSNKLSYLHQAVGQLRNLTHLDLSLNNLHYLPPETGMLVNLKQLLVFDNQLTELPEELGSLYQLEMLGIEGNPIPDDLKQIVMEQGTAELIKHFRETAAGPEAPPERDWIVLDEIQDPAQETVTALSYNILCDKYCTQSQYGYTPSSALAWETRRELILGELKQRNADIVCLQEIDQDSFNEYFREKLAHYDYKGVFWPKTRARTMAEREAKLVDGCAIFYKNSKYVLLDKQLIDFANTAINRPDMKGEHDIFNRVMPRDDIGVVAFLENRATGSRFIVGNVHVFWNPQFTDVKLVQVAILMEGISKFATKWAKFPACKDKVVYRFTNGDDDEGKEADTTQEPGPSKEYSDGAQIPVILCGDFNSMPASGVYDLITQGTVAHSHQDLGSRKYGNFTRDGISHPFSLKSSYSAIGELAFTNYVPHFQGVLDYIWYSTNTLQVVGLLGDIDKDYLRRVPGFPNYHFPSDHVALYAQYIVKGRKEKKVSEVDFGPSRDRERRPAKRSDDLVALQRTASPAAKQAGHLSTPASCYCATGRLRHNIDIQSCAGQPPLRRTTPFTELHIMAAPPAKELPVDAKYDHYDYPTISPTAQSGHPGHTTPEQDAQIFQLRSMLEQAGYTKNLDTLTLLRFLRARKFNVELSKKMFVDCEKWRAEYAGVGVEELVRTFEYKERPQVFEYYPQYYHKTDKDGRPVYIEALGKVDLTALGKITSQERMIQNLVCEYEKMADPRLPACSRKSGYLLETSCSILDLKGVGIAKATSVYGYLGAVSAISQNYYPERLGKMYVINAPWGFSGVFSMVKKFLDPVTSAKIHVLGSGYEKELLAQIPAENLPKQFGGKCDCEGGCQLSDAGPWWDKEWVREPQWAKKDDDAIDNTQLPPPIVEGAAAQAPLGGQPAPAPAGAPAGAPAPQV</sequence>
<dbReference type="PROSITE" id="PS51450">
    <property type="entry name" value="LRR"/>
    <property type="match status" value="1"/>
</dbReference>
<accession>A0A6A5QYE6</accession>
<feature type="compositionally biased region" description="Polar residues" evidence="24">
    <location>
        <begin position="118"/>
        <end position="139"/>
    </location>
</feature>
<keyword evidence="16" id="KW-0805">Transcription regulation</keyword>
<evidence type="ECO:0000256" key="7">
    <source>
        <dbReference type="ARBA" id="ARBA00022490"/>
    </source>
</evidence>
<evidence type="ECO:0000256" key="3">
    <source>
        <dbReference type="ARBA" id="ARBA00004123"/>
    </source>
</evidence>
<dbReference type="SUPFAM" id="SSF52087">
    <property type="entry name" value="CRAL/TRIO domain"/>
    <property type="match status" value="1"/>
</dbReference>
<dbReference type="InterPro" id="IPR001251">
    <property type="entry name" value="CRAL-TRIO_dom"/>
</dbReference>
<gene>
    <name evidence="26" type="ORF">BDU57DRAFT_525417</name>
</gene>
<feature type="region of interest" description="Disordered" evidence="24">
    <location>
        <begin position="1126"/>
        <end position="1172"/>
    </location>
</feature>
<comment type="cofactor">
    <cofactor evidence="2">
        <name>Mg(2+)</name>
        <dbReference type="ChEBI" id="CHEBI:18420"/>
    </cofactor>
</comment>
<feature type="compositionally biased region" description="Polar residues" evidence="24">
    <location>
        <begin position="146"/>
        <end position="162"/>
    </location>
</feature>
<evidence type="ECO:0000256" key="4">
    <source>
        <dbReference type="ARBA" id="ARBA00004496"/>
    </source>
</evidence>
<dbReference type="InterPro" id="IPR051026">
    <property type="entry name" value="PI/PC_transfer"/>
</dbReference>
<dbReference type="InterPro" id="IPR005135">
    <property type="entry name" value="Endo/exonuclease/phosphatase"/>
</dbReference>
<dbReference type="GO" id="GO:0046872">
    <property type="term" value="F:metal ion binding"/>
    <property type="evidence" value="ECO:0007669"/>
    <property type="project" value="UniProtKB-KW"/>
</dbReference>